<gene>
    <name evidence="11" type="primary">fliR</name>
    <name evidence="11" type="ORF">ACETAC_06675</name>
</gene>
<dbReference type="EMBL" id="CP060096">
    <property type="protein sequence ID" value="QSZ26595.1"/>
    <property type="molecule type" value="Genomic_DNA"/>
</dbReference>
<dbReference type="GO" id="GO:0009425">
    <property type="term" value="C:bacterial-type flagellum basal body"/>
    <property type="evidence" value="ECO:0007669"/>
    <property type="project" value="UniProtKB-SubCell"/>
</dbReference>
<dbReference type="NCBIfam" id="TIGR01400">
    <property type="entry name" value="fliR"/>
    <property type="match status" value="1"/>
</dbReference>
<feature type="transmembrane region" description="Helical" evidence="10">
    <location>
        <begin position="68"/>
        <end position="100"/>
    </location>
</feature>
<dbReference type="Proteomes" id="UP000671913">
    <property type="component" value="Chromosome"/>
</dbReference>
<evidence type="ECO:0000256" key="5">
    <source>
        <dbReference type="ARBA" id="ARBA00022692"/>
    </source>
</evidence>
<keyword evidence="4 10" id="KW-1003">Cell membrane</keyword>
<evidence type="ECO:0000256" key="4">
    <source>
        <dbReference type="ARBA" id="ARBA00022475"/>
    </source>
</evidence>
<dbReference type="Pfam" id="PF01311">
    <property type="entry name" value="Bac_export_1"/>
    <property type="match status" value="1"/>
</dbReference>
<feature type="transmembrane region" description="Helical" evidence="10">
    <location>
        <begin position="12"/>
        <end position="32"/>
    </location>
</feature>
<reference evidence="11" key="1">
    <citation type="submission" date="2020-08" db="EMBL/GenBank/DDBJ databases">
        <title>Genomic insights into the carbon and energy metabolism of the first obligate autotrophic acetogenic bacterium Aceticella autotrophica gen. nov., sp. nov.</title>
        <authorList>
            <person name="Toshchakov S.V."/>
            <person name="Elcheninov A.G."/>
            <person name="Kublanov I.V."/>
            <person name="Frolov E.N."/>
            <person name="Lebedinsky A.V."/>
        </authorList>
    </citation>
    <scope>NUCLEOTIDE SEQUENCE</scope>
    <source>
        <strain evidence="11">3443-3Ac</strain>
    </source>
</reference>
<proteinExistence type="inferred from homology"/>
<keyword evidence="11" id="KW-0282">Flagellum</keyword>
<dbReference type="GO" id="GO:0005886">
    <property type="term" value="C:plasma membrane"/>
    <property type="evidence" value="ECO:0007669"/>
    <property type="project" value="UniProtKB-SubCell"/>
</dbReference>
<evidence type="ECO:0000256" key="2">
    <source>
        <dbReference type="ARBA" id="ARBA00009772"/>
    </source>
</evidence>
<dbReference type="GO" id="GO:0006605">
    <property type="term" value="P:protein targeting"/>
    <property type="evidence" value="ECO:0007669"/>
    <property type="project" value="UniProtKB-UniRule"/>
</dbReference>
<comment type="similarity">
    <text evidence="2 10">Belongs to the FliR/MopE/SpaR family.</text>
</comment>
<dbReference type="PANTHER" id="PTHR30065:SF1">
    <property type="entry name" value="SURFACE PRESENTATION OF ANTIGENS PROTEIN SPAR"/>
    <property type="match status" value="1"/>
</dbReference>
<dbReference type="GO" id="GO:0044780">
    <property type="term" value="P:bacterial-type flagellum assembly"/>
    <property type="evidence" value="ECO:0007669"/>
    <property type="project" value="UniProtKB-UniRule"/>
</dbReference>
<evidence type="ECO:0000256" key="9">
    <source>
        <dbReference type="NCBIfam" id="TIGR01400"/>
    </source>
</evidence>
<keyword evidence="12" id="KW-1185">Reference proteome</keyword>
<keyword evidence="7 10" id="KW-0472">Membrane</keyword>
<feature type="transmembrane region" description="Helical" evidence="10">
    <location>
        <begin position="120"/>
        <end position="138"/>
    </location>
</feature>
<keyword evidence="11" id="KW-0969">Cilium</keyword>
<keyword evidence="11" id="KW-0966">Cell projection</keyword>
<accession>A0A975AUA0</accession>
<organism evidence="11 12">
    <name type="scientific">Aceticella autotrophica</name>
    <dbReference type="NCBI Taxonomy" id="2755338"/>
    <lineage>
        <taxon>Bacteria</taxon>
        <taxon>Bacillati</taxon>
        <taxon>Bacillota</taxon>
        <taxon>Clostridia</taxon>
        <taxon>Thermoanaerobacterales</taxon>
        <taxon>Thermoanaerobacteraceae</taxon>
        <taxon>Aceticella</taxon>
    </lineage>
</organism>
<evidence type="ECO:0000256" key="1">
    <source>
        <dbReference type="ARBA" id="ARBA00002578"/>
    </source>
</evidence>
<keyword evidence="5 10" id="KW-0812">Transmembrane</keyword>
<dbReference type="PANTHER" id="PTHR30065">
    <property type="entry name" value="FLAGELLAR BIOSYNTHETIC PROTEIN FLIR"/>
    <property type="match status" value="1"/>
</dbReference>
<evidence type="ECO:0000256" key="10">
    <source>
        <dbReference type="RuleBase" id="RU362071"/>
    </source>
</evidence>
<dbReference type="KEGG" id="aaut:ACETAC_06675"/>
<evidence type="ECO:0000256" key="8">
    <source>
        <dbReference type="ARBA" id="ARBA00023143"/>
    </source>
</evidence>
<evidence type="ECO:0000256" key="6">
    <source>
        <dbReference type="ARBA" id="ARBA00022989"/>
    </source>
</evidence>
<dbReference type="InterPro" id="IPR006303">
    <property type="entry name" value="FliR"/>
</dbReference>
<dbReference type="InterPro" id="IPR002010">
    <property type="entry name" value="T3SS_IM_R"/>
</dbReference>
<comment type="function">
    <text evidence="1 10">Role in flagellar biosynthesis.</text>
</comment>
<dbReference type="RefSeq" id="WP_284679273.1">
    <property type="nucleotide sequence ID" value="NZ_CP060096.1"/>
</dbReference>
<feature type="transmembrane region" description="Helical" evidence="10">
    <location>
        <begin position="174"/>
        <end position="198"/>
    </location>
</feature>
<feature type="transmembrane region" description="Helical" evidence="10">
    <location>
        <begin position="210"/>
        <end position="232"/>
    </location>
</feature>
<dbReference type="AlphaFoldDB" id="A0A975AUA0"/>
<keyword evidence="6 10" id="KW-1133">Transmembrane helix</keyword>
<protein>
    <recommendedName>
        <fullName evidence="3 9">Flagellar biosynthetic protein FliR</fullName>
    </recommendedName>
</protein>
<name>A0A975AUA0_9THEO</name>
<evidence type="ECO:0000256" key="3">
    <source>
        <dbReference type="ARBA" id="ARBA00021717"/>
    </source>
</evidence>
<keyword evidence="8 10" id="KW-0975">Bacterial flagellum</keyword>
<comment type="subcellular location">
    <subcellularLocation>
        <location evidence="10">Cell membrane</location>
        <topology evidence="10">Multi-pass membrane protein</topology>
    </subcellularLocation>
    <subcellularLocation>
        <location evidence="10">Bacterial flagellum basal body</location>
    </subcellularLocation>
</comment>
<sequence>MWISDVILNNIQYFIIIFVRILGIFILTPIFGTKTLPSIFKVGLAFFTTLILMNFVQVNIDMNNIYQYTWIVFTEFVVGLLIGLASMIYFSAIYLAGQLIDYQLGFGIVNILDLQSETQVPLMGNFIYIITLLLFLLINGHHVLFIMLAKSYVLIPVGGISFQLNNMNSIITKIVSTMFILGFRISFPIILATILSDLTLSIISRTIPQLNVFMVGMPLKIFIGIFTLFIMLPMYLSIIDVLFNGMYADIFLLMKAMIKG</sequence>
<evidence type="ECO:0000256" key="7">
    <source>
        <dbReference type="ARBA" id="ARBA00023136"/>
    </source>
</evidence>
<evidence type="ECO:0000313" key="11">
    <source>
        <dbReference type="EMBL" id="QSZ26595.1"/>
    </source>
</evidence>
<evidence type="ECO:0000313" key="12">
    <source>
        <dbReference type="Proteomes" id="UP000671913"/>
    </source>
</evidence>
<dbReference type="PRINTS" id="PR00953">
    <property type="entry name" value="TYPE3IMRPROT"/>
</dbReference>
<feature type="transmembrane region" description="Helical" evidence="10">
    <location>
        <begin position="38"/>
        <end position="56"/>
    </location>
</feature>